<dbReference type="InterPro" id="IPR050640">
    <property type="entry name" value="Bact_2-comp_sensor_kinase"/>
</dbReference>
<feature type="coiled-coil region" evidence="1">
    <location>
        <begin position="147"/>
        <end position="179"/>
    </location>
</feature>
<name>A0A937AF79_9BACT</name>
<evidence type="ECO:0000313" key="5">
    <source>
        <dbReference type="Proteomes" id="UP000642920"/>
    </source>
</evidence>
<dbReference type="InterPro" id="IPR036890">
    <property type="entry name" value="HATPase_C_sf"/>
</dbReference>
<dbReference type="InterPro" id="IPR010559">
    <property type="entry name" value="Sig_transdc_His_kin_internal"/>
</dbReference>
<proteinExistence type="predicted"/>
<protein>
    <submittedName>
        <fullName evidence="4">Histidine kinase</fullName>
    </submittedName>
</protein>
<feature type="transmembrane region" description="Helical" evidence="2">
    <location>
        <begin position="56"/>
        <end position="76"/>
    </location>
</feature>
<evidence type="ECO:0000256" key="1">
    <source>
        <dbReference type="SAM" id="Coils"/>
    </source>
</evidence>
<keyword evidence="2" id="KW-0472">Membrane</keyword>
<dbReference type="Proteomes" id="UP000642920">
    <property type="component" value="Unassembled WGS sequence"/>
</dbReference>
<gene>
    <name evidence="4" type="ORF">JKP34_09020</name>
</gene>
<accession>A0A937AF79</accession>
<evidence type="ECO:0000259" key="3">
    <source>
        <dbReference type="Pfam" id="PF06580"/>
    </source>
</evidence>
<keyword evidence="5" id="KW-1185">Reference proteome</keyword>
<keyword evidence="2" id="KW-0812">Transmembrane</keyword>
<evidence type="ECO:0000256" key="2">
    <source>
        <dbReference type="SAM" id="Phobius"/>
    </source>
</evidence>
<dbReference type="GO" id="GO:0000155">
    <property type="term" value="F:phosphorelay sensor kinase activity"/>
    <property type="evidence" value="ECO:0007669"/>
    <property type="project" value="InterPro"/>
</dbReference>
<keyword evidence="2" id="KW-1133">Transmembrane helix</keyword>
<organism evidence="4 5">
    <name type="scientific">Marivirga atlantica</name>
    <dbReference type="NCBI Taxonomy" id="1548457"/>
    <lineage>
        <taxon>Bacteria</taxon>
        <taxon>Pseudomonadati</taxon>
        <taxon>Bacteroidota</taxon>
        <taxon>Cytophagia</taxon>
        <taxon>Cytophagales</taxon>
        <taxon>Marivirgaceae</taxon>
        <taxon>Marivirga</taxon>
    </lineage>
</organism>
<comment type="caution">
    <text evidence="4">The sequence shown here is derived from an EMBL/GenBank/DDBJ whole genome shotgun (WGS) entry which is preliminary data.</text>
</comment>
<dbReference type="AlphaFoldDB" id="A0A937AF79"/>
<feature type="domain" description="Signal transduction histidine kinase internal region" evidence="3">
    <location>
        <begin position="171"/>
        <end position="250"/>
    </location>
</feature>
<dbReference type="PANTHER" id="PTHR34220">
    <property type="entry name" value="SENSOR HISTIDINE KINASE YPDA"/>
    <property type="match status" value="1"/>
</dbReference>
<reference evidence="4" key="1">
    <citation type="submission" date="2021-01" db="EMBL/GenBank/DDBJ databases">
        <title>Marivirga sp. nov., isolated from intertidal surface sediments.</title>
        <authorList>
            <person name="Zhang M."/>
        </authorList>
    </citation>
    <scope>NUCLEOTIDE SEQUENCE</scope>
    <source>
        <strain evidence="4">SM1354</strain>
    </source>
</reference>
<feature type="transmembrane region" description="Helical" evidence="2">
    <location>
        <begin position="88"/>
        <end position="108"/>
    </location>
</feature>
<dbReference type="PANTHER" id="PTHR34220:SF7">
    <property type="entry name" value="SENSOR HISTIDINE KINASE YPDA"/>
    <property type="match status" value="1"/>
</dbReference>
<feature type="transmembrane region" description="Helical" evidence="2">
    <location>
        <begin position="128"/>
        <end position="152"/>
    </location>
</feature>
<keyword evidence="4" id="KW-0418">Kinase</keyword>
<keyword evidence="1" id="KW-0175">Coiled coil</keyword>
<dbReference type="RefSeq" id="WP_201919951.1">
    <property type="nucleotide sequence ID" value="NZ_JAERQG010000002.1"/>
</dbReference>
<dbReference type="Pfam" id="PF06580">
    <property type="entry name" value="His_kinase"/>
    <property type="match status" value="1"/>
</dbReference>
<evidence type="ECO:0000313" key="4">
    <source>
        <dbReference type="EMBL" id="MBL0765389.1"/>
    </source>
</evidence>
<dbReference type="GO" id="GO:0016020">
    <property type="term" value="C:membrane"/>
    <property type="evidence" value="ECO:0007669"/>
    <property type="project" value="InterPro"/>
</dbReference>
<dbReference type="EMBL" id="JAERQG010000002">
    <property type="protein sequence ID" value="MBL0765389.1"/>
    <property type="molecule type" value="Genomic_DNA"/>
</dbReference>
<dbReference type="Gene3D" id="3.30.565.10">
    <property type="entry name" value="Histidine kinase-like ATPase, C-terminal domain"/>
    <property type="match status" value="1"/>
</dbReference>
<sequence length="359" mass="42157">MTVGNWLLKPTKALFCSMLSGIAKYRVLLLHLIFWSLFISYQLYDYTRYLSFEQVMLFFLYPMSLNMAIGYLHYFLFLPFILNKRKPIVYLFITLLAMAVFVVIRVYLDQFTLAKASPDPSYYESVHMARMLSILWGFISIMVFTSMIKLTANWYDLENKRKQLENEKLTAELNHLKSQINPHFLFNTLHNLNYLTMQKSDEASAVIIKLSNIMRYMIYEANKHSVPIANEISYMRDYIALEQIRLNNQFELDFDIKGLNENIQIAPLLLITFLENAFKHGVSDRINNCWIKVELSASEKHVHYKVSNSKVPKGQQQVPSGFGLNNLKKRLNLQYPDKHKLLLNDDKEQFNIDLTIELT</sequence>
<keyword evidence="4" id="KW-0808">Transferase</keyword>